<dbReference type="InterPro" id="IPR011009">
    <property type="entry name" value="Kinase-like_dom_sf"/>
</dbReference>
<dbReference type="PANTHER" id="PTHR40086:SF1">
    <property type="entry name" value="CELL CYCLE REGULATOR CCRZ"/>
    <property type="match status" value="1"/>
</dbReference>
<dbReference type="InterPro" id="IPR002575">
    <property type="entry name" value="Aminoglycoside_PTrfase"/>
</dbReference>
<comment type="caution">
    <text evidence="2">The sequence shown here is derived from an EMBL/GenBank/DDBJ whole genome shotgun (WGS) entry which is preliminary data.</text>
</comment>
<dbReference type="RefSeq" id="WP_123096445.1">
    <property type="nucleotide sequence ID" value="NZ_RIZG01000009.1"/>
</dbReference>
<evidence type="ECO:0000313" key="3">
    <source>
        <dbReference type="Proteomes" id="UP000280507"/>
    </source>
</evidence>
<sequence>MTTLSEYLVNIASLLPAKAEVNSTLLEEGFSNQVYLISWHDKPRLVLRVPGLDEAAFNIDRQNEMAILLSAAKVGLSPSVYWHDEQGAFACPFVEQPSLSWDVTHSTASIHKMASALKRVHSLPNVSRSFCIYALIAHYLQSVECFLPLSPELQEEFGYVRGLFMNLPRVASTPSPVLCHNDLNPKNVLMDNSSFWLIDWECAGMGDPLFDLAVVARSHNLNGLQQIRLIQAYDDSLEVETTLDKMAQYSLAYSLREMVWLLLKYLTTPNDATAWSSYMHFKTRQSLNPFL</sequence>
<name>A0A3M8PZL4_9GAMM</name>
<dbReference type="AlphaFoldDB" id="A0A3M8PZL4"/>
<evidence type="ECO:0000259" key="1">
    <source>
        <dbReference type="Pfam" id="PF01636"/>
    </source>
</evidence>
<dbReference type="Gene3D" id="3.30.200.20">
    <property type="entry name" value="Phosphorylase Kinase, domain 1"/>
    <property type="match status" value="1"/>
</dbReference>
<dbReference type="Gene3D" id="3.90.1200.10">
    <property type="match status" value="1"/>
</dbReference>
<dbReference type="CDD" id="cd05151">
    <property type="entry name" value="ChoK-like"/>
    <property type="match status" value="1"/>
</dbReference>
<organism evidence="2 3">
    <name type="scientific">Marinomonas hwangdonensis</name>
    <dbReference type="NCBI Taxonomy" id="1053647"/>
    <lineage>
        <taxon>Bacteria</taxon>
        <taxon>Pseudomonadati</taxon>
        <taxon>Pseudomonadota</taxon>
        <taxon>Gammaproteobacteria</taxon>
        <taxon>Oceanospirillales</taxon>
        <taxon>Oceanospirillaceae</taxon>
        <taxon>Marinomonas</taxon>
    </lineage>
</organism>
<evidence type="ECO:0000313" key="2">
    <source>
        <dbReference type="EMBL" id="RNF49012.1"/>
    </source>
</evidence>
<reference evidence="2 3" key="1">
    <citation type="journal article" date="2012" name="Int. J. Syst. Evol. Microbiol.">
        <title>Marinomonas hwangdonensis sp. nov., isolated from seawater.</title>
        <authorList>
            <person name="Jung Y.T."/>
            <person name="Oh T.K."/>
            <person name="Yoon J.H."/>
        </authorList>
    </citation>
    <scope>NUCLEOTIDE SEQUENCE [LARGE SCALE GENOMIC DNA]</scope>
    <source>
        <strain evidence="2 3">HDW-15</strain>
    </source>
</reference>
<dbReference type="Pfam" id="PF01636">
    <property type="entry name" value="APH"/>
    <property type="match status" value="1"/>
</dbReference>
<keyword evidence="3" id="KW-1185">Reference proteome</keyword>
<dbReference type="SUPFAM" id="SSF56112">
    <property type="entry name" value="Protein kinase-like (PK-like)"/>
    <property type="match status" value="1"/>
</dbReference>
<dbReference type="OrthoDB" id="179763at2"/>
<dbReference type="Proteomes" id="UP000280507">
    <property type="component" value="Unassembled WGS sequence"/>
</dbReference>
<feature type="domain" description="Aminoglycoside phosphotransferase" evidence="1">
    <location>
        <begin position="25"/>
        <end position="241"/>
    </location>
</feature>
<gene>
    <name evidence="2" type="ORF">EBI00_13360</name>
</gene>
<proteinExistence type="predicted"/>
<dbReference type="InterPro" id="IPR052077">
    <property type="entry name" value="CcrZ_PhaseVar_Mediator"/>
</dbReference>
<accession>A0A3M8PZL4</accession>
<protein>
    <recommendedName>
        <fullName evidence="1">Aminoglycoside phosphotransferase domain-containing protein</fullName>
    </recommendedName>
</protein>
<dbReference type="PANTHER" id="PTHR40086">
    <property type="entry name" value="PHOSPHOTRANSFERASE YTMP-RELATED"/>
    <property type="match status" value="1"/>
</dbReference>
<dbReference type="EMBL" id="RIZG01000009">
    <property type="protein sequence ID" value="RNF49012.1"/>
    <property type="molecule type" value="Genomic_DNA"/>
</dbReference>